<evidence type="ECO:0000259" key="3">
    <source>
        <dbReference type="PROSITE" id="PS00214"/>
    </source>
</evidence>
<protein>
    <recommendedName>
        <fullName evidence="3">Cytosolic fatty-acid binding proteins domain-containing protein</fullName>
    </recommendedName>
</protein>
<organism evidence="4 5">
    <name type="scientific">Leptidea sinapis</name>
    <dbReference type="NCBI Taxonomy" id="189913"/>
    <lineage>
        <taxon>Eukaryota</taxon>
        <taxon>Metazoa</taxon>
        <taxon>Ecdysozoa</taxon>
        <taxon>Arthropoda</taxon>
        <taxon>Hexapoda</taxon>
        <taxon>Insecta</taxon>
        <taxon>Pterygota</taxon>
        <taxon>Neoptera</taxon>
        <taxon>Endopterygota</taxon>
        <taxon>Lepidoptera</taxon>
        <taxon>Glossata</taxon>
        <taxon>Ditrysia</taxon>
        <taxon>Papilionoidea</taxon>
        <taxon>Pieridae</taxon>
        <taxon>Dismorphiinae</taxon>
        <taxon>Leptidea</taxon>
    </lineage>
</organism>
<reference evidence="4 5" key="1">
    <citation type="submission" date="2017-07" db="EMBL/GenBank/DDBJ databases">
        <authorList>
            <person name="Talla V."/>
            <person name="Backstrom N."/>
        </authorList>
    </citation>
    <scope>NUCLEOTIDE SEQUENCE [LARGE SCALE GENOMIC DNA]</scope>
</reference>
<sequence length="133" mass="15115">MDFLGKIYKLDRSENFEEFLASLNLPEDKIAQIKIKTSQTLTKEGDNYVLTTILPDGKKEMKFQSGVEFDEKVSPEVTAKTTFTVSGNKVTQKQTFDDGKTINYVREFTADTLKVTLTSSFWDGTAVRYYVAE</sequence>
<comment type="similarity">
    <text evidence="1">Belongs to the calycin superfamily. Fatty-acid binding protein (FABP) family.</text>
</comment>
<proteinExistence type="inferred from homology"/>
<feature type="domain" description="Cytosolic fatty-acid binding proteins" evidence="3">
    <location>
        <begin position="6"/>
        <end position="23"/>
    </location>
</feature>
<evidence type="ECO:0000313" key="4">
    <source>
        <dbReference type="EMBL" id="VVC96086.1"/>
    </source>
</evidence>
<evidence type="ECO:0000256" key="2">
    <source>
        <dbReference type="ARBA" id="ARBA00023121"/>
    </source>
</evidence>
<keyword evidence="5" id="KW-1185">Reference proteome</keyword>
<dbReference type="InterPro" id="IPR031259">
    <property type="entry name" value="ILBP"/>
</dbReference>
<dbReference type="PANTHER" id="PTHR11955">
    <property type="entry name" value="FATTY ACID BINDING PROTEIN"/>
    <property type="match status" value="1"/>
</dbReference>
<name>A0A5E4QF29_9NEOP</name>
<evidence type="ECO:0000313" key="5">
    <source>
        <dbReference type="Proteomes" id="UP000324832"/>
    </source>
</evidence>
<dbReference type="GO" id="GO:0008289">
    <property type="term" value="F:lipid binding"/>
    <property type="evidence" value="ECO:0007669"/>
    <property type="project" value="UniProtKB-KW"/>
</dbReference>
<dbReference type="EMBL" id="FZQP02002559">
    <property type="protein sequence ID" value="VVC96086.1"/>
    <property type="molecule type" value="Genomic_DNA"/>
</dbReference>
<dbReference type="SUPFAM" id="SSF50814">
    <property type="entry name" value="Lipocalins"/>
    <property type="match status" value="1"/>
</dbReference>
<dbReference type="Gene3D" id="2.40.128.20">
    <property type="match status" value="1"/>
</dbReference>
<dbReference type="OrthoDB" id="354351at2759"/>
<dbReference type="PROSITE" id="PS00214">
    <property type="entry name" value="FABP"/>
    <property type="match status" value="1"/>
</dbReference>
<keyword evidence="2" id="KW-0446">Lipid-binding</keyword>
<dbReference type="InterPro" id="IPR000463">
    <property type="entry name" value="Fatty_acid-bd"/>
</dbReference>
<evidence type="ECO:0000256" key="1">
    <source>
        <dbReference type="ARBA" id="ARBA00008390"/>
    </source>
</evidence>
<dbReference type="InterPro" id="IPR012674">
    <property type="entry name" value="Calycin"/>
</dbReference>
<dbReference type="AlphaFoldDB" id="A0A5E4QF29"/>
<accession>A0A5E4QF29</accession>
<gene>
    <name evidence="4" type="ORF">LSINAPIS_LOCUS7655</name>
</gene>
<dbReference type="Proteomes" id="UP000324832">
    <property type="component" value="Unassembled WGS sequence"/>
</dbReference>